<dbReference type="PROSITE" id="PS51898">
    <property type="entry name" value="TYR_RECOMBINASE"/>
    <property type="match status" value="1"/>
</dbReference>
<dbReference type="RefSeq" id="WP_159443074.1">
    <property type="nucleotide sequence ID" value="NZ_FUXX01000034.1"/>
</dbReference>
<dbReference type="EMBL" id="FUXX01000034">
    <property type="protein sequence ID" value="SKA66189.1"/>
    <property type="molecule type" value="Genomic_DNA"/>
</dbReference>
<evidence type="ECO:0000256" key="2">
    <source>
        <dbReference type="ARBA" id="ARBA00022908"/>
    </source>
</evidence>
<accession>A0A1T4VMM4</accession>
<keyword evidence="7" id="KW-1185">Reference proteome</keyword>
<dbReference type="Pfam" id="PF13356">
    <property type="entry name" value="Arm-DNA-bind_3"/>
    <property type="match status" value="1"/>
</dbReference>
<protein>
    <recommendedName>
        <fullName evidence="5">Tyr recombinase domain-containing protein</fullName>
    </recommendedName>
</protein>
<proteinExistence type="inferred from homology"/>
<gene>
    <name evidence="6" type="ORF">SAMN02745213_01770</name>
</gene>
<evidence type="ECO:0000313" key="7">
    <source>
        <dbReference type="Proteomes" id="UP000242432"/>
    </source>
</evidence>
<dbReference type="SUPFAM" id="SSF56349">
    <property type="entry name" value="DNA breaking-rejoining enzymes"/>
    <property type="match status" value="1"/>
</dbReference>
<keyword evidence="4" id="KW-0233">DNA recombination</keyword>
<dbReference type="PANTHER" id="PTHR30629">
    <property type="entry name" value="PROPHAGE INTEGRASE"/>
    <property type="match status" value="1"/>
</dbReference>
<dbReference type="InterPro" id="IPR013762">
    <property type="entry name" value="Integrase-like_cat_sf"/>
</dbReference>
<feature type="domain" description="Tyr recombinase" evidence="5">
    <location>
        <begin position="205"/>
        <end position="391"/>
    </location>
</feature>
<dbReference type="GO" id="GO:0003677">
    <property type="term" value="F:DNA binding"/>
    <property type="evidence" value="ECO:0007669"/>
    <property type="project" value="UniProtKB-KW"/>
</dbReference>
<dbReference type="InterPro" id="IPR025166">
    <property type="entry name" value="Integrase_DNA_bind_dom"/>
</dbReference>
<dbReference type="InterPro" id="IPR038488">
    <property type="entry name" value="Integrase_DNA-bd_sf"/>
</dbReference>
<dbReference type="InterPro" id="IPR011010">
    <property type="entry name" value="DNA_brk_join_enz"/>
</dbReference>
<dbReference type="InterPro" id="IPR002104">
    <property type="entry name" value="Integrase_catalytic"/>
</dbReference>
<reference evidence="7" key="1">
    <citation type="submission" date="2017-02" db="EMBL/GenBank/DDBJ databases">
        <authorList>
            <person name="Varghese N."/>
            <person name="Submissions S."/>
        </authorList>
    </citation>
    <scope>NUCLEOTIDE SEQUENCE [LARGE SCALE GENOMIC DNA]</scope>
    <source>
        <strain evidence="7">DSM 3072</strain>
    </source>
</reference>
<sequence length="440" mass="51443">MLYNNLVSAKELDAKIAQAVKSGKKTVISLNGSLYCVIYKKKWTFAVRMKINNKDRRVSIGYYPDMTLAEARARAKEMAGILPQNKTKQSKTKSCTFGEYSDRWKETKKANPNKEKGHKNNKWYRAVCSSLKILEALNEYPLDEITPKLVDQILSAQDDVTDYPKHRAIQILNECLDCAEVEGLIKKNHCKNMLKSTSELSIKYSRPKVESFAWAKAENLKNEFFIKLENQKKIKYMYFWLLLAFTALRVGSISNCKWEWIDFEKRVVHIPGFYMKMGRPFDVPLTIFSMAVLTNWRKYCEENGCLGPYVFSAERSLLKPVHLPSIQTYVAANTSITMHGMRTSCITWLTGFGIPYEIREEVISHSLHGQTQVAAVYNRHDYFKEKFYALRLWGYFIYEYQLTEPFRKLLNGINPEHLNEYKVKYEEINKKIQETWNKLY</sequence>
<dbReference type="InterPro" id="IPR050808">
    <property type="entry name" value="Phage_Integrase"/>
</dbReference>
<dbReference type="AlphaFoldDB" id="A0A1T4VMM4"/>
<comment type="similarity">
    <text evidence="1">Belongs to the 'phage' integrase family.</text>
</comment>
<dbReference type="GO" id="GO:0015074">
    <property type="term" value="P:DNA integration"/>
    <property type="evidence" value="ECO:0007669"/>
    <property type="project" value="UniProtKB-KW"/>
</dbReference>
<dbReference type="Gene3D" id="1.10.150.130">
    <property type="match status" value="1"/>
</dbReference>
<evidence type="ECO:0000313" key="6">
    <source>
        <dbReference type="EMBL" id="SKA66189.1"/>
    </source>
</evidence>
<dbReference type="GO" id="GO:0006310">
    <property type="term" value="P:DNA recombination"/>
    <property type="evidence" value="ECO:0007669"/>
    <property type="project" value="UniProtKB-KW"/>
</dbReference>
<dbReference type="Gene3D" id="3.30.160.390">
    <property type="entry name" value="Integrase, DNA-binding domain"/>
    <property type="match status" value="1"/>
</dbReference>
<dbReference type="InterPro" id="IPR010998">
    <property type="entry name" value="Integrase_recombinase_N"/>
</dbReference>
<dbReference type="Proteomes" id="UP000242432">
    <property type="component" value="Unassembled WGS sequence"/>
</dbReference>
<evidence type="ECO:0000256" key="4">
    <source>
        <dbReference type="ARBA" id="ARBA00023172"/>
    </source>
</evidence>
<evidence type="ECO:0000259" key="5">
    <source>
        <dbReference type="PROSITE" id="PS51898"/>
    </source>
</evidence>
<organism evidence="6 7">
    <name type="scientific">Succinivibrio dextrinosolvens DSM 3072</name>
    <dbReference type="NCBI Taxonomy" id="1123324"/>
    <lineage>
        <taxon>Bacteria</taxon>
        <taxon>Pseudomonadati</taxon>
        <taxon>Pseudomonadota</taxon>
        <taxon>Gammaproteobacteria</taxon>
        <taxon>Aeromonadales</taxon>
        <taxon>Succinivibrionaceae</taxon>
        <taxon>Succinivibrio</taxon>
    </lineage>
</organism>
<dbReference type="Gene3D" id="1.10.443.10">
    <property type="entry name" value="Intergrase catalytic core"/>
    <property type="match status" value="1"/>
</dbReference>
<dbReference type="PANTHER" id="PTHR30629:SF2">
    <property type="entry name" value="PROPHAGE INTEGRASE INTS-RELATED"/>
    <property type="match status" value="1"/>
</dbReference>
<evidence type="ECO:0000256" key="1">
    <source>
        <dbReference type="ARBA" id="ARBA00008857"/>
    </source>
</evidence>
<name>A0A1T4VMM4_9GAMM</name>
<dbReference type="Pfam" id="PF00589">
    <property type="entry name" value="Phage_integrase"/>
    <property type="match status" value="1"/>
</dbReference>
<evidence type="ECO:0000256" key="3">
    <source>
        <dbReference type="ARBA" id="ARBA00023125"/>
    </source>
</evidence>
<keyword evidence="3" id="KW-0238">DNA-binding</keyword>
<keyword evidence="2" id="KW-0229">DNA integration</keyword>